<reference evidence="1 2" key="1">
    <citation type="submission" date="2016-10" db="EMBL/GenBank/DDBJ databases">
        <authorList>
            <person name="de Groot N.N."/>
        </authorList>
    </citation>
    <scope>NUCLEOTIDE SEQUENCE [LARGE SCALE GENOMIC DNA]</scope>
    <source>
        <strain evidence="1 2">DSM 26130</strain>
    </source>
</reference>
<name>A0A1I1MRX7_9BACT</name>
<gene>
    <name evidence="1" type="ORF">SAMN05216167_102680</name>
</gene>
<dbReference type="Proteomes" id="UP000198598">
    <property type="component" value="Unassembled WGS sequence"/>
</dbReference>
<dbReference type="AlphaFoldDB" id="A0A1I1MRX7"/>
<dbReference type="RefSeq" id="WP_093824833.1">
    <property type="nucleotide sequence ID" value="NZ_FOLQ01000002.1"/>
</dbReference>
<sequence length="174" mass="20244">MILFVNGVNDGISCTDVGFWVSDHESAFEQLTQLVADDWVLQEATVVDGADRLTVPIDAFDGQPIQVHIRALQRQWQLLLSSQPLPPNRLCDQQLKSWYMQLEAYYDDMLTYLGKMISMLEMRKTLLATYSDEFIKTRLGRQCKALLDINRRMFKQIKASRQKNRLRLSQIEDE</sequence>
<keyword evidence="2" id="KW-1185">Reference proteome</keyword>
<dbReference type="EMBL" id="FOLQ01000002">
    <property type="protein sequence ID" value="SFC87915.1"/>
    <property type="molecule type" value="Genomic_DNA"/>
</dbReference>
<accession>A0A1I1MRX7</accession>
<protein>
    <submittedName>
        <fullName evidence="1">Uncharacterized protein</fullName>
    </submittedName>
</protein>
<dbReference type="OrthoDB" id="961631at2"/>
<evidence type="ECO:0000313" key="1">
    <source>
        <dbReference type="EMBL" id="SFC87915.1"/>
    </source>
</evidence>
<proteinExistence type="predicted"/>
<organism evidence="1 2">
    <name type="scientific">Spirosoma endophyticum</name>
    <dbReference type="NCBI Taxonomy" id="662367"/>
    <lineage>
        <taxon>Bacteria</taxon>
        <taxon>Pseudomonadati</taxon>
        <taxon>Bacteroidota</taxon>
        <taxon>Cytophagia</taxon>
        <taxon>Cytophagales</taxon>
        <taxon>Cytophagaceae</taxon>
        <taxon>Spirosoma</taxon>
    </lineage>
</organism>
<dbReference type="STRING" id="662367.SAMN05216167_102680"/>
<evidence type="ECO:0000313" key="2">
    <source>
        <dbReference type="Proteomes" id="UP000198598"/>
    </source>
</evidence>